<dbReference type="EMBL" id="JARKNE010000013">
    <property type="protein sequence ID" value="KAK5771374.1"/>
    <property type="molecule type" value="Genomic_DNA"/>
</dbReference>
<reference evidence="2 3" key="1">
    <citation type="submission" date="2023-03" db="EMBL/GenBank/DDBJ databases">
        <title>WGS of Gossypium arboreum.</title>
        <authorList>
            <person name="Yu D."/>
        </authorList>
    </citation>
    <scope>NUCLEOTIDE SEQUENCE [LARGE SCALE GENOMIC DNA]</scope>
    <source>
        <tissue evidence="2">Leaf</tissue>
    </source>
</reference>
<feature type="compositionally biased region" description="Low complexity" evidence="1">
    <location>
        <begin position="182"/>
        <end position="196"/>
    </location>
</feature>
<organism evidence="2 3">
    <name type="scientific">Gossypium arboreum</name>
    <name type="common">Tree cotton</name>
    <name type="synonym">Gossypium nanking</name>
    <dbReference type="NCBI Taxonomy" id="29729"/>
    <lineage>
        <taxon>Eukaryota</taxon>
        <taxon>Viridiplantae</taxon>
        <taxon>Streptophyta</taxon>
        <taxon>Embryophyta</taxon>
        <taxon>Tracheophyta</taxon>
        <taxon>Spermatophyta</taxon>
        <taxon>Magnoliopsida</taxon>
        <taxon>eudicotyledons</taxon>
        <taxon>Gunneridae</taxon>
        <taxon>Pentapetalae</taxon>
        <taxon>rosids</taxon>
        <taxon>malvids</taxon>
        <taxon>Malvales</taxon>
        <taxon>Malvaceae</taxon>
        <taxon>Malvoideae</taxon>
        <taxon>Gossypium</taxon>
    </lineage>
</organism>
<evidence type="ECO:0000313" key="2">
    <source>
        <dbReference type="EMBL" id="KAK5771374.1"/>
    </source>
</evidence>
<accession>A0ABR0MDP3</accession>
<name>A0ABR0MDP3_GOSAR</name>
<sequence length="241" mass="26886">MIQVAFYGTIRKDLSSFMFYGDCSSSVLLNTLYVAASKLVLFEFCSRAGEEQPVEWDYSRRLFFSCSRIPFRFSEGSNTDSLVWWFGHREKAYPWDFYFLRPRQRKGPKEIGPVRSVPVLPARADPFPYAGAKEQASEQVSKPASISGLTVFAERMLVLSGQERSPHVGAKTRSGSGKLTLAEPSESDASSKAAKSLSFSDFGMKVKEREAIAVKRPEGVSQSYGFGRANELMGELLARKT</sequence>
<dbReference type="Proteomes" id="UP001358586">
    <property type="component" value="Chromosome 13"/>
</dbReference>
<gene>
    <name evidence="2" type="ORF">PVK06_047576</name>
</gene>
<evidence type="ECO:0000256" key="1">
    <source>
        <dbReference type="SAM" id="MobiDB-lite"/>
    </source>
</evidence>
<comment type="caution">
    <text evidence="2">The sequence shown here is derived from an EMBL/GenBank/DDBJ whole genome shotgun (WGS) entry which is preliminary data.</text>
</comment>
<feature type="region of interest" description="Disordered" evidence="1">
    <location>
        <begin position="163"/>
        <end position="196"/>
    </location>
</feature>
<proteinExistence type="predicted"/>
<evidence type="ECO:0000313" key="3">
    <source>
        <dbReference type="Proteomes" id="UP001358586"/>
    </source>
</evidence>
<keyword evidence="3" id="KW-1185">Reference proteome</keyword>
<protein>
    <submittedName>
        <fullName evidence="2">Uncharacterized protein</fullName>
    </submittedName>
</protein>